<dbReference type="GO" id="GO:0044547">
    <property type="term" value="F:DNA topoisomerase binding"/>
    <property type="evidence" value="ECO:0007669"/>
    <property type="project" value="TreeGrafter"/>
</dbReference>
<dbReference type="GO" id="GO:0044774">
    <property type="term" value="P:mitotic DNA integrity checkpoint signaling"/>
    <property type="evidence" value="ECO:0007669"/>
    <property type="project" value="TreeGrafter"/>
</dbReference>
<gene>
    <name evidence="1" type="ORF">AVEN_65303_1</name>
</gene>
<evidence type="ECO:0008006" key="3">
    <source>
        <dbReference type="Google" id="ProtNLM"/>
    </source>
</evidence>
<name>A0A4Y2AHP0_ARAVE</name>
<organism evidence="1 2">
    <name type="scientific">Araneus ventricosus</name>
    <name type="common">Orbweaver spider</name>
    <name type="synonym">Epeira ventricosa</name>
    <dbReference type="NCBI Taxonomy" id="182803"/>
    <lineage>
        <taxon>Eukaryota</taxon>
        <taxon>Metazoa</taxon>
        <taxon>Ecdysozoa</taxon>
        <taxon>Arthropoda</taxon>
        <taxon>Chelicerata</taxon>
        <taxon>Arachnida</taxon>
        <taxon>Araneae</taxon>
        <taxon>Araneomorphae</taxon>
        <taxon>Entelegynae</taxon>
        <taxon>Araneoidea</taxon>
        <taxon>Araneidae</taxon>
        <taxon>Araneus</taxon>
    </lineage>
</organism>
<dbReference type="InterPro" id="IPR036397">
    <property type="entry name" value="RNaseH_sf"/>
</dbReference>
<dbReference type="PANTHER" id="PTHR46060">
    <property type="entry name" value="MARINER MOS1 TRANSPOSASE-LIKE PROTEIN"/>
    <property type="match status" value="1"/>
</dbReference>
<dbReference type="OrthoDB" id="616263at2759"/>
<dbReference type="InterPro" id="IPR052709">
    <property type="entry name" value="Transposase-MT_Hybrid"/>
</dbReference>
<evidence type="ECO:0000313" key="2">
    <source>
        <dbReference type="Proteomes" id="UP000499080"/>
    </source>
</evidence>
<comment type="caution">
    <text evidence="1">The sequence shown here is derived from an EMBL/GenBank/DDBJ whole genome shotgun (WGS) entry which is preliminary data.</text>
</comment>
<keyword evidence="2" id="KW-1185">Reference proteome</keyword>
<dbReference type="GO" id="GO:0000793">
    <property type="term" value="C:condensed chromosome"/>
    <property type="evidence" value="ECO:0007669"/>
    <property type="project" value="TreeGrafter"/>
</dbReference>
<dbReference type="EMBL" id="BGPR01000016">
    <property type="protein sequence ID" value="GBL78756.1"/>
    <property type="molecule type" value="Genomic_DNA"/>
</dbReference>
<accession>A0A4Y2AHP0</accession>
<reference evidence="1 2" key="1">
    <citation type="journal article" date="2019" name="Sci. Rep.">
        <title>Orb-weaving spider Araneus ventricosus genome elucidates the spidroin gene catalogue.</title>
        <authorList>
            <person name="Kono N."/>
            <person name="Nakamura H."/>
            <person name="Ohtoshi R."/>
            <person name="Moran D.A.P."/>
            <person name="Shinohara A."/>
            <person name="Yoshida Y."/>
            <person name="Fujiwara M."/>
            <person name="Mori M."/>
            <person name="Tomita M."/>
            <person name="Arakawa K."/>
        </authorList>
    </citation>
    <scope>NUCLEOTIDE SEQUENCE [LARGE SCALE GENOMIC DNA]</scope>
</reference>
<dbReference type="GO" id="GO:0005634">
    <property type="term" value="C:nucleus"/>
    <property type="evidence" value="ECO:0007669"/>
    <property type="project" value="TreeGrafter"/>
</dbReference>
<evidence type="ECO:0000313" key="1">
    <source>
        <dbReference type="EMBL" id="GBL78756.1"/>
    </source>
</evidence>
<dbReference type="GO" id="GO:0000729">
    <property type="term" value="P:DNA double-strand break processing"/>
    <property type="evidence" value="ECO:0007669"/>
    <property type="project" value="TreeGrafter"/>
</dbReference>
<dbReference type="GO" id="GO:0046975">
    <property type="term" value="F:histone H3K36 methyltransferase activity"/>
    <property type="evidence" value="ECO:0007669"/>
    <property type="project" value="TreeGrafter"/>
</dbReference>
<dbReference type="PANTHER" id="PTHR46060:SF2">
    <property type="entry name" value="HISTONE-LYSINE N-METHYLTRANSFERASE SETMAR"/>
    <property type="match status" value="1"/>
</dbReference>
<dbReference type="GO" id="GO:0006303">
    <property type="term" value="P:double-strand break repair via nonhomologous end joining"/>
    <property type="evidence" value="ECO:0007669"/>
    <property type="project" value="TreeGrafter"/>
</dbReference>
<sequence length="109" mass="13255">MIRELAVKSNSSHPTALDRFKQFGKQKQLYKRVPHELRENEKDRRYEVCSELLFATRAIHSSIGTYDKKWILYYNRQCSAQWLHRGKPTQRQRCTKGRLWWWFGRGRLV</sequence>
<dbReference type="GO" id="GO:0031297">
    <property type="term" value="P:replication fork processing"/>
    <property type="evidence" value="ECO:0007669"/>
    <property type="project" value="TreeGrafter"/>
</dbReference>
<proteinExistence type="predicted"/>
<dbReference type="GO" id="GO:0000014">
    <property type="term" value="F:single-stranded DNA endodeoxyribonuclease activity"/>
    <property type="evidence" value="ECO:0007669"/>
    <property type="project" value="TreeGrafter"/>
</dbReference>
<dbReference type="GO" id="GO:0035861">
    <property type="term" value="C:site of double-strand break"/>
    <property type="evidence" value="ECO:0007669"/>
    <property type="project" value="TreeGrafter"/>
</dbReference>
<dbReference type="GO" id="GO:0042800">
    <property type="term" value="F:histone H3K4 methyltransferase activity"/>
    <property type="evidence" value="ECO:0007669"/>
    <property type="project" value="TreeGrafter"/>
</dbReference>
<dbReference type="GO" id="GO:0003690">
    <property type="term" value="F:double-stranded DNA binding"/>
    <property type="evidence" value="ECO:0007669"/>
    <property type="project" value="TreeGrafter"/>
</dbReference>
<dbReference type="GO" id="GO:0003697">
    <property type="term" value="F:single-stranded DNA binding"/>
    <property type="evidence" value="ECO:0007669"/>
    <property type="project" value="TreeGrafter"/>
</dbReference>
<dbReference type="AlphaFoldDB" id="A0A4Y2AHP0"/>
<protein>
    <recommendedName>
        <fullName evidence="3">Mos1 transposase HTH domain-containing protein</fullName>
    </recommendedName>
</protein>
<dbReference type="Proteomes" id="UP000499080">
    <property type="component" value="Unassembled WGS sequence"/>
</dbReference>
<dbReference type="Gene3D" id="3.30.420.10">
    <property type="entry name" value="Ribonuclease H-like superfamily/Ribonuclease H"/>
    <property type="match status" value="1"/>
</dbReference>
<dbReference type="GO" id="GO:0015074">
    <property type="term" value="P:DNA integration"/>
    <property type="evidence" value="ECO:0007669"/>
    <property type="project" value="TreeGrafter"/>
</dbReference>